<dbReference type="OrthoDB" id="9908135at2"/>
<evidence type="ECO:0000313" key="2">
    <source>
        <dbReference type="Proteomes" id="UP000289200"/>
    </source>
</evidence>
<gene>
    <name evidence="1" type="ORF">RHODGE_RHODGE_04338</name>
</gene>
<evidence type="ECO:0000313" key="1">
    <source>
        <dbReference type="EMBL" id="VCU11132.1"/>
    </source>
</evidence>
<proteinExistence type="predicted"/>
<name>A0A3S4BZB8_9BRAD</name>
<protein>
    <submittedName>
        <fullName evidence="1">Uncharacterized protein</fullName>
    </submittedName>
</protein>
<dbReference type="Proteomes" id="UP000289200">
    <property type="component" value="Unassembled WGS sequence"/>
</dbReference>
<dbReference type="AlphaFoldDB" id="A0A3S4BZB8"/>
<sequence length="103" mass="11024">MLLIRRVSARPSRRLVVIAGLAATTLAGIGAVLLTAPAATVTRPPGQEGTIRLAPDAAKLCQRLGFDNRTGAFRNQGLVPCEAEADTAVDRMQAIRAWFNRNK</sequence>
<accession>A0A3S4BZB8</accession>
<dbReference type="RefSeq" id="WP_129611145.1">
    <property type="nucleotide sequence ID" value="NZ_UWOC01000190.1"/>
</dbReference>
<keyword evidence="2" id="KW-1185">Reference proteome</keyword>
<comment type="caution">
    <text evidence="1">The sequence shown here is derived from an EMBL/GenBank/DDBJ whole genome shotgun (WGS) entry which is preliminary data.</text>
</comment>
<organism evidence="1 2">
    <name type="scientific">Rhodoplanes serenus</name>
    <dbReference type="NCBI Taxonomy" id="200615"/>
    <lineage>
        <taxon>Bacteria</taxon>
        <taxon>Pseudomonadati</taxon>
        <taxon>Pseudomonadota</taxon>
        <taxon>Alphaproteobacteria</taxon>
        <taxon>Hyphomicrobiales</taxon>
        <taxon>Nitrobacteraceae</taxon>
        <taxon>Rhodoplanes</taxon>
    </lineage>
</organism>
<dbReference type="EMBL" id="UWOC01000190">
    <property type="protein sequence ID" value="VCU11132.1"/>
    <property type="molecule type" value="Genomic_DNA"/>
</dbReference>
<reference evidence="2" key="1">
    <citation type="submission" date="2018-10" db="EMBL/GenBank/DDBJ databases">
        <authorList>
            <person name="Peiro R."/>
            <person name="Begona"/>
            <person name="Cbmso G."/>
            <person name="Lopez M."/>
            <person name="Gonzalez S."/>
            <person name="Sacristan E."/>
            <person name="Castillo E."/>
        </authorList>
    </citation>
    <scope>NUCLEOTIDE SEQUENCE [LARGE SCALE GENOMIC DNA]</scope>
</reference>